<dbReference type="PANTHER" id="PTHR43236">
    <property type="entry name" value="ANTITOXIN HIGA1"/>
    <property type="match status" value="1"/>
</dbReference>
<dbReference type="Pfam" id="PF06114">
    <property type="entry name" value="Peptidase_M78"/>
    <property type="match status" value="1"/>
</dbReference>
<evidence type="ECO:0000313" key="2">
    <source>
        <dbReference type="EMBL" id="EDT02742.1"/>
    </source>
</evidence>
<dbReference type="InterPro" id="IPR010359">
    <property type="entry name" value="IrrE_HExxH"/>
</dbReference>
<reference evidence="2 3" key="1">
    <citation type="submission" date="2008-03" db="EMBL/GenBank/DDBJ databases">
        <title>Sequencing of the draft genome and assembly of Burkholderia ambifaria IOP40-10.</title>
        <authorList>
            <consortium name="US DOE Joint Genome Institute (JGI-PGF)"/>
            <person name="Copeland A."/>
            <person name="Lucas S."/>
            <person name="Lapidus A."/>
            <person name="Glavina del Rio T."/>
            <person name="Dalin E."/>
            <person name="Tice H."/>
            <person name="Bruce D."/>
            <person name="Goodwin L."/>
            <person name="Pitluck S."/>
            <person name="Larimer F."/>
            <person name="Land M.L."/>
            <person name="Hauser L."/>
            <person name="Tiedje J."/>
            <person name="Richardson P."/>
        </authorList>
    </citation>
    <scope>NUCLEOTIDE SEQUENCE [LARGE SCALE GENOMIC DNA]</scope>
    <source>
        <strain evidence="2 3">IOP40-10</strain>
    </source>
</reference>
<dbReference type="RefSeq" id="WP_006752918.1">
    <property type="nucleotide sequence ID" value="NZ_ABLC01000101.1"/>
</dbReference>
<organism evidence="2 3">
    <name type="scientific">Burkholderia ambifaria IOP40-10</name>
    <dbReference type="NCBI Taxonomy" id="396596"/>
    <lineage>
        <taxon>Bacteria</taxon>
        <taxon>Pseudomonadati</taxon>
        <taxon>Pseudomonadota</taxon>
        <taxon>Betaproteobacteria</taxon>
        <taxon>Burkholderiales</taxon>
        <taxon>Burkholderiaceae</taxon>
        <taxon>Burkholderia</taxon>
        <taxon>Burkholderia cepacia complex</taxon>
    </lineage>
</organism>
<dbReference type="Gene3D" id="1.10.10.2910">
    <property type="match status" value="1"/>
</dbReference>
<sequence>MDDQDVQRIARDWISDLDLSNIRNDLTPYIKKANARLHVEDLGSGQSGTTVTIRGKTHITVNSDEPDERQRFTICHEIAHIVLGLPSRHELVPQWGYVKRDQNEVFCDTFAAELLMPWQQFQAIIRDIDEPSLAAIQQLAQEFKTSYPAACSRFAQFASFPCAFVTMESGRIRYAARSTTLRQMGAKIPSKSPIPDASVAARLRALEKSGTEQGTVEQDIWFDDWEVGLDLTELARHYAKTDTTVSLIWFSEEDAPRVEVDRFGSRIIEDEGLSELTGELSFSKRSRRR</sequence>
<evidence type="ECO:0000313" key="3">
    <source>
        <dbReference type="Proteomes" id="UP000005463"/>
    </source>
</evidence>
<dbReference type="PANTHER" id="PTHR43236:SF2">
    <property type="entry name" value="BLL0069 PROTEIN"/>
    <property type="match status" value="1"/>
</dbReference>
<dbReference type="InterPro" id="IPR052345">
    <property type="entry name" value="Rad_response_metalloprotease"/>
</dbReference>
<protein>
    <recommendedName>
        <fullName evidence="1">IrrE N-terminal-like domain-containing protein</fullName>
    </recommendedName>
</protein>
<accession>B1FI83</accession>
<dbReference type="EMBL" id="ABLC01000101">
    <property type="protein sequence ID" value="EDT02742.1"/>
    <property type="molecule type" value="Genomic_DNA"/>
</dbReference>
<gene>
    <name evidence="2" type="ORF">BamIOP4010DRAFT_3743</name>
</gene>
<dbReference type="AlphaFoldDB" id="B1FI83"/>
<name>B1FI83_9BURK</name>
<feature type="domain" description="IrrE N-terminal-like" evidence="1">
    <location>
        <begin position="35"/>
        <end position="153"/>
    </location>
</feature>
<comment type="caution">
    <text evidence="2">The sequence shown here is derived from an EMBL/GenBank/DDBJ whole genome shotgun (WGS) entry which is preliminary data.</text>
</comment>
<evidence type="ECO:0000259" key="1">
    <source>
        <dbReference type="Pfam" id="PF06114"/>
    </source>
</evidence>
<proteinExistence type="predicted"/>
<dbReference type="PATRIC" id="fig|396596.7.peg.3840"/>
<dbReference type="Proteomes" id="UP000005463">
    <property type="component" value="Unassembled WGS sequence"/>
</dbReference>